<organism evidence="2 3">
    <name type="scientific">Paractinoplanes globisporus</name>
    <dbReference type="NCBI Taxonomy" id="113565"/>
    <lineage>
        <taxon>Bacteria</taxon>
        <taxon>Bacillati</taxon>
        <taxon>Actinomycetota</taxon>
        <taxon>Actinomycetes</taxon>
        <taxon>Micromonosporales</taxon>
        <taxon>Micromonosporaceae</taxon>
        <taxon>Paractinoplanes</taxon>
    </lineage>
</organism>
<gene>
    <name evidence="2" type="ORF">ACFY35_09785</name>
</gene>
<feature type="domain" description="GCVT N-terminal" evidence="1">
    <location>
        <begin position="38"/>
        <end position="252"/>
    </location>
</feature>
<evidence type="ECO:0000259" key="1">
    <source>
        <dbReference type="Pfam" id="PF01571"/>
    </source>
</evidence>
<dbReference type="InterPro" id="IPR006222">
    <property type="entry name" value="GCVT_N"/>
</dbReference>
<dbReference type="PIRSF" id="PIRSF006487">
    <property type="entry name" value="GcvT"/>
    <property type="match status" value="1"/>
</dbReference>
<dbReference type="EMBL" id="JBIAZU010000002">
    <property type="protein sequence ID" value="MFF5289719.1"/>
    <property type="molecule type" value="Genomic_DNA"/>
</dbReference>
<sequence length="443" mass="49133">MTPPSLQDGIEQAGSPINLVWKPDSAPWTPEVLPPEYTGWRAEQTAWHEAVALADLSHHMFDTVIEGPDATRLLDEVSANNYRTFAVGQAKQFIPVAPDGNILSDGILLRESEHRYTLSGIPVAQNWVTYHGQTGGYDVTFRTDPSSAYRGGADPVLFRFQVQGPLATDLVARVFGGPLPATKFFHTTPVRLGDRTFRALRHGMAGQPGYEFIGDYADHDFVEEALLTAGVEFGLVRVGAMAYPTSGAESGWIPSPTPALYTDPGLLDYRRWLPLYGIEGQRPLGGSFFSENIEDFYCTPYELGYGRSISFDHDFIGRDALRKARDDVRRQKVTLALDRDDLHHVFGADPGFVHDYSRFRVERDDTLAGVTYQADYLQPAGTVLALALVETRFAEPGTEVEIVWGQHPGPGTAPDADLECPRLRATVHPAPFDDHARTRYRRN</sequence>
<dbReference type="InterPro" id="IPR027266">
    <property type="entry name" value="TrmE/GcvT-like"/>
</dbReference>
<reference evidence="2 3" key="1">
    <citation type="submission" date="2024-10" db="EMBL/GenBank/DDBJ databases">
        <title>The Natural Products Discovery Center: Release of the First 8490 Sequenced Strains for Exploring Actinobacteria Biosynthetic Diversity.</title>
        <authorList>
            <person name="Kalkreuter E."/>
            <person name="Kautsar S.A."/>
            <person name="Yang D."/>
            <person name="Bader C.D."/>
            <person name="Teijaro C.N."/>
            <person name="Fluegel L."/>
            <person name="Davis C.M."/>
            <person name="Simpson J.R."/>
            <person name="Lauterbach L."/>
            <person name="Steele A.D."/>
            <person name="Gui C."/>
            <person name="Meng S."/>
            <person name="Li G."/>
            <person name="Viehrig K."/>
            <person name="Ye F."/>
            <person name="Su P."/>
            <person name="Kiefer A.F."/>
            <person name="Nichols A."/>
            <person name="Cepeda A.J."/>
            <person name="Yan W."/>
            <person name="Fan B."/>
            <person name="Jiang Y."/>
            <person name="Adhikari A."/>
            <person name="Zheng C.-J."/>
            <person name="Schuster L."/>
            <person name="Cowan T.M."/>
            <person name="Smanski M.J."/>
            <person name="Chevrette M.G."/>
            <person name="De Carvalho L.P.S."/>
            <person name="Shen B."/>
        </authorList>
    </citation>
    <scope>NUCLEOTIDE SEQUENCE [LARGE SCALE GENOMIC DNA]</scope>
    <source>
        <strain evidence="2 3">NPDC000087</strain>
    </source>
</reference>
<dbReference type="PANTHER" id="PTHR43757:SF2">
    <property type="entry name" value="AMINOMETHYLTRANSFERASE, MITOCHONDRIAL"/>
    <property type="match status" value="1"/>
</dbReference>
<dbReference type="Pfam" id="PF01571">
    <property type="entry name" value="GCV_T"/>
    <property type="match status" value="1"/>
</dbReference>
<proteinExistence type="predicted"/>
<dbReference type="PANTHER" id="PTHR43757">
    <property type="entry name" value="AMINOMETHYLTRANSFERASE"/>
    <property type="match status" value="1"/>
</dbReference>
<dbReference type="Gene3D" id="3.30.1360.120">
    <property type="entry name" value="Probable tRNA modification gtpase trme, domain 1"/>
    <property type="match status" value="1"/>
</dbReference>
<protein>
    <submittedName>
        <fullName evidence="2">Aminomethyltransferase family protein</fullName>
    </submittedName>
</protein>
<dbReference type="RefSeq" id="WP_020518214.1">
    <property type="nucleotide sequence ID" value="NZ_JBIAZU010000002.1"/>
</dbReference>
<dbReference type="InterPro" id="IPR028896">
    <property type="entry name" value="GcvT/YgfZ/DmdA"/>
</dbReference>
<comment type="caution">
    <text evidence="2">The sequence shown here is derived from an EMBL/GenBank/DDBJ whole genome shotgun (WGS) entry which is preliminary data.</text>
</comment>
<dbReference type="Proteomes" id="UP001602245">
    <property type="component" value="Unassembled WGS sequence"/>
</dbReference>
<name>A0ABW6W8U1_9ACTN</name>
<dbReference type="SUPFAM" id="SSF103025">
    <property type="entry name" value="Folate-binding domain"/>
    <property type="match status" value="1"/>
</dbReference>
<evidence type="ECO:0000313" key="3">
    <source>
        <dbReference type="Proteomes" id="UP001602245"/>
    </source>
</evidence>
<accession>A0ABW6W8U1</accession>
<evidence type="ECO:0000313" key="2">
    <source>
        <dbReference type="EMBL" id="MFF5289719.1"/>
    </source>
</evidence>
<keyword evidence="3" id="KW-1185">Reference proteome</keyword>